<organism evidence="2 3">
    <name type="scientific">Pythium oligandrum</name>
    <name type="common">Mycoparasitic fungus</name>
    <dbReference type="NCBI Taxonomy" id="41045"/>
    <lineage>
        <taxon>Eukaryota</taxon>
        <taxon>Sar</taxon>
        <taxon>Stramenopiles</taxon>
        <taxon>Oomycota</taxon>
        <taxon>Peronosporomycetes</taxon>
        <taxon>Pythiales</taxon>
        <taxon>Pythiaceae</taxon>
        <taxon>Pythium</taxon>
    </lineage>
</organism>
<dbReference type="Proteomes" id="UP000794436">
    <property type="component" value="Unassembled WGS sequence"/>
</dbReference>
<dbReference type="PANTHER" id="PTHR34117:SF1">
    <property type="entry name" value="STYLE CELL-CYCLE INHIBITOR 1"/>
    <property type="match status" value="1"/>
</dbReference>
<feature type="compositionally biased region" description="Basic and acidic residues" evidence="1">
    <location>
        <begin position="156"/>
        <end position="180"/>
    </location>
</feature>
<dbReference type="PANTHER" id="PTHR34117">
    <property type="entry name" value="STYLE CELL-CYCLE INHIBITOR 1"/>
    <property type="match status" value="1"/>
</dbReference>
<evidence type="ECO:0000313" key="3">
    <source>
        <dbReference type="Proteomes" id="UP000794436"/>
    </source>
</evidence>
<protein>
    <submittedName>
        <fullName evidence="2">Uncharacterized protein</fullName>
    </submittedName>
</protein>
<evidence type="ECO:0000256" key="1">
    <source>
        <dbReference type="SAM" id="MobiDB-lite"/>
    </source>
</evidence>
<reference evidence="2" key="1">
    <citation type="submission" date="2019-03" db="EMBL/GenBank/DDBJ databases">
        <title>Long read genome sequence of the mycoparasitic Pythium oligandrum ATCC 38472 isolated from sugarbeet rhizosphere.</title>
        <authorList>
            <person name="Gaulin E."/>
        </authorList>
    </citation>
    <scope>NUCLEOTIDE SEQUENCE</scope>
    <source>
        <strain evidence="2">ATCC 38472_TT</strain>
    </source>
</reference>
<evidence type="ECO:0000313" key="2">
    <source>
        <dbReference type="EMBL" id="TMW59032.1"/>
    </source>
</evidence>
<feature type="region of interest" description="Disordered" evidence="1">
    <location>
        <begin position="209"/>
        <end position="247"/>
    </location>
</feature>
<dbReference type="OrthoDB" id="2139939at2759"/>
<proteinExistence type="predicted"/>
<comment type="caution">
    <text evidence="2">The sequence shown here is derived from an EMBL/GenBank/DDBJ whole genome shotgun (WGS) entry which is preliminary data.</text>
</comment>
<feature type="compositionally biased region" description="Basic residues" evidence="1">
    <location>
        <begin position="13"/>
        <end position="37"/>
    </location>
</feature>
<feature type="compositionally biased region" description="Basic and acidic residues" evidence="1">
    <location>
        <begin position="276"/>
        <end position="289"/>
    </location>
</feature>
<dbReference type="EMBL" id="SPLM01000110">
    <property type="protein sequence ID" value="TMW59032.1"/>
    <property type="molecule type" value="Genomic_DNA"/>
</dbReference>
<dbReference type="AlphaFoldDB" id="A0A8K1C9H2"/>
<feature type="compositionally biased region" description="Basic and acidic residues" evidence="1">
    <location>
        <begin position="1"/>
        <end position="12"/>
    </location>
</feature>
<feature type="region of interest" description="Disordered" evidence="1">
    <location>
        <begin position="259"/>
        <end position="323"/>
    </location>
</feature>
<dbReference type="InterPro" id="IPR044688">
    <property type="entry name" value="SCI-1-like"/>
</dbReference>
<feature type="region of interest" description="Disordered" evidence="1">
    <location>
        <begin position="143"/>
        <end position="189"/>
    </location>
</feature>
<feature type="region of interest" description="Disordered" evidence="1">
    <location>
        <begin position="1"/>
        <end position="52"/>
    </location>
</feature>
<name>A0A8K1C9H2_PYTOL</name>
<keyword evidence="3" id="KW-1185">Reference proteome</keyword>
<accession>A0A8K1C9H2</accession>
<sequence length="323" mass="38095">MGRHDDDYEERSHRHRSGRSKDEKKKKKHKKEKKSRRHDSDHESDGGNVQLPRGVKAISEDDYFLRSTEFRVWLKQKRGEYLEELSTEEAMRLFRSKFVKRWNSGRLSSMYYDGIPEAVLENTKRTRHAWNFVSKLNEKERMDMASAKDSVGVATRKADLLAHEKDGREDTKRRRGREEKYESDDDDDDFHRRKRRVDEKQYRDRRNTALEELVPRETGREAMLEKRRQVSEKMHGAARDRDANRDGLDLDEGFLMGGSRAGADDDLHHRLAQRAQSRDRRDQELRERAAAAAAKETARMDKFLQDMGISATDKRPITIPPRR</sequence>
<gene>
    <name evidence="2" type="ORF">Poli38472_007177</name>
</gene>